<evidence type="ECO:0000259" key="1">
    <source>
        <dbReference type="Pfam" id="PF00182"/>
    </source>
</evidence>
<dbReference type="SUPFAM" id="SSF53955">
    <property type="entry name" value="Lysozyme-like"/>
    <property type="match status" value="1"/>
</dbReference>
<dbReference type="GO" id="GO:0016998">
    <property type="term" value="P:cell wall macromolecule catabolic process"/>
    <property type="evidence" value="ECO:0007669"/>
    <property type="project" value="InterPro"/>
</dbReference>
<dbReference type="Proteomes" id="UP000298471">
    <property type="component" value="Unassembled WGS sequence"/>
</dbReference>
<dbReference type="PANTHER" id="PTHR34408:SF1">
    <property type="entry name" value="GLYCOSYL HYDROLASE FAMILY 19 DOMAIN-CONTAINING PROTEIN HI_1415"/>
    <property type="match status" value="1"/>
</dbReference>
<accession>A0A4Z0QKG7</accession>
<dbReference type="InterPro" id="IPR023346">
    <property type="entry name" value="Lysozyme-like_dom_sf"/>
</dbReference>
<dbReference type="EMBL" id="SRMB01000001">
    <property type="protein sequence ID" value="TGE29743.1"/>
    <property type="molecule type" value="Genomic_DNA"/>
</dbReference>
<dbReference type="GO" id="GO:0004568">
    <property type="term" value="F:chitinase activity"/>
    <property type="evidence" value="ECO:0007669"/>
    <property type="project" value="InterPro"/>
</dbReference>
<gene>
    <name evidence="2" type="ORF">E5K02_09870</name>
</gene>
<dbReference type="RefSeq" id="WP_135394486.1">
    <property type="nucleotide sequence ID" value="NZ_SRMB01000001.1"/>
</dbReference>
<sequence length="185" mass="19851">MLLTKQLLLAAVTGCSAAEADKFLKPLNDTLARYNISTPLRIAHFLAQIGHESVGLDAVREYASGAAYEGRKDLGNILPGDGVRFRGRGLIQITGRANYYALSRAFGVDFVANPVLLESPQYAALSAGWYWKGRGLNELADGNFFLTITKRINGGTNGLADRERRFLVAAKALGVPGGIVPKVTA</sequence>
<dbReference type="InterPro" id="IPR000726">
    <property type="entry name" value="Glyco_hydro_19_cat"/>
</dbReference>
<proteinExistence type="predicted"/>
<comment type="caution">
    <text evidence="2">The sequence shown here is derived from an EMBL/GenBank/DDBJ whole genome shotgun (WGS) entry which is preliminary data.</text>
</comment>
<dbReference type="Pfam" id="PF00182">
    <property type="entry name" value="Glyco_hydro_19"/>
    <property type="match status" value="1"/>
</dbReference>
<dbReference type="GO" id="GO:0006032">
    <property type="term" value="P:chitin catabolic process"/>
    <property type="evidence" value="ECO:0007669"/>
    <property type="project" value="InterPro"/>
</dbReference>
<keyword evidence="3" id="KW-1185">Reference proteome</keyword>
<dbReference type="PANTHER" id="PTHR34408">
    <property type="entry name" value="FAMILY PROTEIN, PUTATIVE-RELATED"/>
    <property type="match status" value="1"/>
</dbReference>
<dbReference type="OrthoDB" id="882303at2"/>
<evidence type="ECO:0000313" key="3">
    <source>
        <dbReference type="Proteomes" id="UP000298471"/>
    </source>
</evidence>
<name>A0A4Z0QKG7_9BACT</name>
<organism evidence="2 3">
    <name type="scientific">Hymenobacter metallicola</name>
    <dbReference type="NCBI Taxonomy" id="2563114"/>
    <lineage>
        <taxon>Bacteria</taxon>
        <taxon>Pseudomonadati</taxon>
        <taxon>Bacteroidota</taxon>
        <taxon>Cytophagia</taxon>
        <taxon>Cytophagales</taxon>
        <taxon>Hymenobacteraceae</taxon>
        <taxon>Hymenobacter</taxon>
    </lineage>
</organism>
<dbReference type="InterPro" id="IPR052354">
    <property type="entry name" value="Cell_Wall_Dynamics_Protein"/>
</dbReference>
<protein>
    <submittedName>
        <fullName evidence="2">Glycoside hydrolase family 19 protein</fullName>
    </submittedName>
</protein>
<dbReference type="AlphaFoldDB" id="A0A4Z0QKG7"/>
<feature type="domain" description="Glycoside hydrolase family 19 catalytic" evidence="1">
    <location>
        <begin position="41"/>
        <end position="132"/>
    </location>
</feature>
<dbReference type="Gene3D" id="1.10.530.10">
    <property type="match status" value="1"/>
</dbReference>
<evidence type="ECO:0000313" key="2">
    <source>
        <dbReference type="EMBL" id="TGE29743.1"/>
    </source>
</evidence>
<keyword evidence="2" id="KW-0378">Hydrolase</keyword>
<reference evidence="2 3" key="1">
    <citation type="submission" date="2019-04" db="EMBL/GenBank/DDBJ databases">
        <authorList>
            <person name="Feng G."/>
            <person name="Zhang J."/>
            <person name="Zhu H."/>
        </authorList>
    </citation>
    <scope>NUCLEOTIDE SEQUENCE [LARGE SCALE GENOMIC DNA]</scope>
    <source>
        <strain evidence="2 3">9PBR-1</strain>
    </source>
</reference>